<sequence length="125" mass="14546">MLSDVRQLLELTALPTPLFDVRQLLELWARLGKIDLDEQIRLHNIDGFERKKIAYWVGFPLPSCCLPFLPQLSPPSTLYSQNWLSSTTSDHHSCTSLRAGIKLWRASSPPFWRVLVEHHWFKYTA</sequence>
<protein>
    <submittedName>
        <fullName evidence="1">Uncharacterized protein</fullName>
    </submittedName>
</protein>
<proteinExistence type="predicted"/>
<comment type="caution">
    <text evidence="1">The sequence shown here is derived from an EMBL/GenBank/DDBJ whole genome shotgun (WGS) entry which is preliminary data.</text>
</comment>
<reference evidence="1" key="1">
    <citation type="journal article" date="2020" name="bioRxiv">
        <title>Hybrid origin of Populus tomentosa Carr. identified through genome sequencing and phylogenomic analysis.</title>
        <authorList>
            <person name="An X."/>
            <person name="Gao K."/>
            <person name="Chen Z."/>
            <person name="Li J."/>
            <person name="Yang X."/>
            <person name="Yang X."/>
            <person name="Zhou J."/>
            <person name="Guo T."/>
            <person name="Zhao T."/>
            <person name="Huang S."/>
            <person name="Miao D."/>
            <person name="Khan W.U."/>
            <person name="Rao P."/>
            <person name="Ye M."/>
            <person name="Lei B."/>
            <person name="Liao W."/>
            <person name="Wang J."/>
            <person name="Ji L."/>
            <person name="Li Y."/>
            <person name="Guo B."/>
            <person name="Mustafa N.S."/>
            <person name="Li S."/>
            <person name="Yun Q."/>
            <person name="Keller S.R."/>
            <person name="Mao J."/>
            <person name="Zhang R."/>
            <person name="Strauss S.H."/>
        </authorList>
    </citation>
    <scope>NUCLEOTIDE SEQUENCE</scope>
    <source>
        <strain evidence="1">GM15</strain>
        <tissue evidence="1">Leaf</tissue>
    </source>
</reference>
<evidence type="ECO:0000313" key="1">
    <source>
        <dbReference type="EMBL" id="KAG6783733.1"/>
    </source>
</evidence>
<dbReference type="Proteomes" id="UP000886885">
    <property type="component" value="Chromosome 2D"/>
</dbReference>
<gene>
    <name evidence="1" type="ORF">POTOM_009404</name>
</gene>
<dbReference type="AlphaFoldDB" id="A0A8X8A691"/>
<evidence type="ECO:0000313" key="2">
    <source>
        <dbReference type="Proteomes" id="UP000886885"/>
    </source>
</evidence>
<dbReference type="EMBL" id="JAAWWB010000004">
    <property type="protein sequence ID" value="KAG6783733.1"/>
    <property type="molecule type" value="Genomic_DNA"/>
</dbReference>
<organism evidence="1 2">
    <name type="scientific">Populus tomentosa</name>
    <name type="common">Chinese white poplar</name>
    <dbReference type="NCBI Taxonomy" id="118781"/>
    <lineage>
        <taxon>Eukaryota</taxon>
        <taxon>Viridiplantae</taxon>
        <taxon>Streptophyta</taxon>
        <taxon>Embryophyta</taxon>
        <taxon>Tracheophyta</taxon>
        <taxon>Spermatophyta</taxon>
        <taxon>Magnoliopsida</taxon>
        <taxon>eudicotyledons</taxon>
        <taxon>Gunneridae</taxon>
        <taxon>Pentapetalae</taxon>
        <taxon>rosids</taxon>
        <taxon>fabids</taxon>
        <taxon>Malpighiales</taxon>
        <taxon>Salicaceae</taxon>
        <taxon>Saliceae</taxon>
        <taxon>Populus</taxon>
    </lineage>
</organism>
<keyword evidence="2" id="KW-1185">Reference proteome</keyword>
<accession>A0A8X8A691</accession>
<name>A0A8X8A691_POPTO</name>